<dbReference type="Proteomes" id="UP001159427">
    <property type="component" value="Unassembled WGS sequence"/>
</dbReference>
<evidence type="ECO:0000256" key="7">
    <source>
        <dbReference type="ARBA" id="ARBA00023212"/>
    </source>
</evidence>
<evidence type="ECO:0000256" key="10">
    <source>
        <dbReference type="SAM" id="Coils"/>
    </source>
</evidence>
<keyword evidence="8 9" id="KW-0505">Motor protein</keyword>
<dbReference type="PANTHER" id="PTHR47968:SF62">
    <property type="entry name" value="KINESIN FAMILY MEMBER 5A"/>
    <property type="match status" value="1"/>
</dbReference>
<dbReference type="InterPro" id="IPR036961">
    <property type="entry name" value="Kinesin_motor_dom_sf"/>
</dbReference>
<dbReference type="SMART" id="SM00129">
    <property type="entry name" value="KISc"/>
    <property type="match status" value="1"/>
</dbReference>
<evidence type="ECO:0000313" key="13">
    <source>
        <dbReference type="EMBL" id="CAH3018696.1"/>
    </source>
</evidence>
<comment type="subcellular location">
    <subcellularLocation>
        <location evidence="1">Cytoplasm</location>
        <location evidence="1">Cytoskeleton</location>
    </subcellularLocation>
</comment>
<keyword evidence="7" id="KW-0963">Cytoplasm</keyword>
<evidence type="ECO:0000313" key="14">
    <source>
        <dbReference type="Proteomes" id="UP001159427"/>
    </source>
</evidence>
<comment type="similarity">
    <text evidence="8 9">Belongs to the TRAFAC class myosin-kinesin ATPase superfamily. Kinesin family.</text>
</comment>
<evidence type="ECO:0000256" key="6">
    <source>
        <dbReference type="ARBA" id="ARBA00023054"/>
    </source>
</evidence>
<sequence length="775" mass="87883">MLQEDNGRVKVYARIRPTARFAQDMIELLPDGKSVNIHCKKDLRRGYINNQILDWNFHLDRVLHNASQSDVYEECAKDIVTQALDGYNGTILAYGQTGSGKTFTMTGSTEKFQHRGIIPRAIQQVHREIRERPEYSVSVRISYLEIYNERMFDLLCTLPGAITTDPSLMTVTDDDDGYTRVKGLSVRNASSEEEALNLLFEGETNRIIAQHALNKRSSRSHCVFTIYIESHSRVESNTKYVTSKLNFVDLAGSERLSKTLSVGETQVEAMYINKSLTFLEQAVIALGDRRREHVPFRQSKLTHVLKDSIGGRCNTLLIANIWGEAVHIEETLSTLRFGNRMMNVPSEPAITEHFDTLRLCKQHEKEIRTLRQELAMHDTLTNRSQISYEPLSESQIQDVREQVKRFLAGELNDIELVNVRQIKETFAQFRVIVNSMESDVEERLRQKYVLQERDGVASATGGKLGTVPGDDSGLVGEVDGQGFGVGVAPPGVKPNVSTLVSTRKVKSRNKGKERDSAKSPVTGGAGQSDGQGSGEGQDRLQSPSAQSATQRAATPPPKSQAFEEFKQERGSEINRILNQNKEILREKMRKAKELSESVNNLMKEINDNGVLLETRRQERLEQGEFRTDEGQVVIDEDEYELVRKVKDLKSRYRRDYEDLLNTKSEVTYCEKLVNQCRHRLVTEFDNWYSQSFLGADDESKSGRDGRIPEDEQEKFDRLQLELLMEHPDSVPYYNAKMQTERRMHLTASGGSQKKRRPGALIATVRNKPPTSLTVT</sequence>
<keyword evidence="3 9" id="KW-0493">Microtubule</keyword>
<evidence type="ECO:0000256" key="8">
    <source>
        <dbReference type="PROSITE-ProRule" id="PRU00283"/>
    </source>
</evidence>
<proteinExistence type="inferred from homology"/>
<dbReference type="InterPro" id="IPR027417">
    <property type="entry name" value="P-loop_NTPase"/>
</dbReference>
<comment type="caution">
    <text evidence="13">The sequence shown here is derived from an EMBL/GenBank/DDBJ whole genome shotgun (WGS) entry which is preliminary data.</text>
</comment>
<feature type="binding site" evidence="8">
    <location>
        <begin position="95"/>
        <end position="102"/>
    </location>
    <ligand>
        <name>ATP</name>
        <dbReference type="ChEBI" id="CHEBI:30616"/>
    </ligand>
</feature>
<dbReference type="PROSITE" id="PS00411">
    <property type="entry name" value="KINESIN_MOTOR_1"/>
    <property type="match status" value="1"/>
</dbReference>
<feature type="coiled-coil region" evidence="10">
    <location>
        <begin position="574"/>
        <end position="608"/>
    </location>
</feature>
<dbReference type="SUPFAM" id="SSF52540">
    <property type="entry name" value="P-loop containing nucleoside triphosphate hydrolases"/>
    <property type="match status" value="1"/>
</dbReference>
<keyword evidence="5 8" id="KW-0067">ATP-binding</keyword>
<accession>A0ABN8LNR2</accession>
<reference evidence="13 14" key="1">
    <citation type="submission" date="2022-05" db="EMBL/GenBank/DDBJ databases">
        <authorList>
            <consortium name="Genoscope - CEA"/>
            <person name="William W."/>
        </authorList>
    </citation>
    <scope>NUCLEOTIDE SEQUENCE [LARGE SCALE GENOMIC DNA]</scope>
</reference>
<feature type="compositionally biased region" description="Polar residues" evidence="11">
    <location>
        <begin position="539"/>
        <end position="552"/>
    </location>
</feature>
<keyword evidence="14" id="KW-1185">Reference proteome</keyword>
<evidence type="ECO:0000256" key="2">
    <source>
        <dbReference type="ARBA" id="ARBA00022553"/>
    </source>
</evidence>
<evidence type="ECO:0000259" key="12">
    <source>
        <dbReference type="PROSITE" id="PS50067"/>
    </source>
</evidence>
<keyword evidence="7" id="KW-0206">Cytoskeleton</keyword>
<feature type="domain" description="Kinesin motor" evidence="12">
    <location>
        <begin position="8"/>
        <end position="344"/>
    </location>
</feature>
<feature type="compositionally biased region" description="Basic and acidic residues" evidence="11">
    <location>
        <begin position="561"/>
        <end position="571"/>
    </location>
</feature>
<dbReference type="InterPro" id="IPR056524">
    <property type="entry name" value="KIF6/9_C"/>
</dbReference>
<dbReference type="InterPro" id="IPR027640">
    <property type="entry name" value="Kinesin-like_fam"/>
</dbReference>
<dbReference type="InterPro" id="IPR019821">
    <property type="entry name" value="Kinesin_motor_CS"/>
</dbReference>
<evidence type="ECO:0000256" key="1">
    <source>
        <dbReference type="ARBA" id="ARBA00004245"/>
    </source>
</evidence>
<name>A0ABN8LNR2_9CNID</name>
<evidence type="ECO:0000256" key="5">
    <source>
        <dbReference type="ARBA" id="ARBA00022840"/>
    </source>
</evidence>
<evidence type="ECO:0000256" key="9">
    <source>
        <dbReference type="RuleBase" id="RU000394"/>
    </source>
</evidence>
<evidence type="ECO:0000256" key="11">
    <source>
        <dbReference type="SAM" id="MobiDB-lite"/>
    </source>
</evidence>
<dbReference type="PRINTS" id="PR00380">
    <property type="entry name" value="KINESINHEAVY"/>
</dbReference>
<feature type="compositionally biased region" description="Gly residues" evidence="11">
    <location>
        <begin position="523"/>
        <end position="535"/>
    </location>
</feature>
<evidence type="ECO:0000256" key="4">
    <source>
        <dbReference type="ARBA" id="ARBA00022741"/>
    </source>
</evidence>
<organism evidence="13 14">
    <name type="scientific">Porites evermanni</name>
    <dbReference type="NCBI Taxonomy" id="104178"/>
    <lineage>
        <taxon>Eukaryota</taxon>
        <taxon>Metazoa</taxon>
        <taxon>Cnidaria</taxon>
        <taxon>Anthozoa</taxon>
        <taxon>Hexacorallia</taxon>
        <taxon>Scleractinia</taxon>
        <taxon>Fungiina</taxon>
        <taxon>Poritidae</taxon>
        <taxon>Porites</taxon>
    </lineage>
</organism>
<gene>
    <name evidence="13" type="ORF">PEVE_00044404</name>
</gene>
<keyword evidence="4 8" id="KW-0547">Nucleotide-binding</keyword>
<keyword evidence="6 10" id="KW-0175">Coiled coil</keyword>
<dbReference type="InterPro" id="IPR001752">
    <property type="entry name" value="Kinesin_motor_dom"/>
</dbReference>
<feature type="region of interest" description="Disordered" evidence="11">
    <location>
        <begin position="746"/>
        <end position="775"/>
    </location>
</feature>
<dbReference type="PROSITE" id="PS50067">
    <property type="entry name" value="KINESIN_MOTOR_2"/>
    <property type="match status" value="1"/>
</dbReference>
<keyword evidence="2" id="KW-0597">Phosphoprotein</keyword>
<protein>
    <recommendedName>
        <fullName evidence="9">Kinesin-like protein</fullName>
    </recommendedName>
</protein>
<dbReference type="Gene3D" id="3.40.850.10">
    <property type="entry name" value="Kinesin motor domain"/>
    <property type="match status" value="1"/>
</dbReference>
<dbReference type="Pfam" id="PF23735">
    <property type="entry name" value="KIF9"/>
    <property type="match status" value="1"/>
</dbReference>
<feature type="region of interest" description="Disordered" evidence="11">
    <location>
        <begin position="481"/>
        <end position="571"/>
    </location>
</feature>
<dbReference type="Pfam" id="PF00225">
    <property type="entry name" value="Kinesin"/>
    <property type="match status" value="1"/>
</dbReference>
<dbReference type="EMBL" id="CALNXI010000094">
    <property type="protein sequence ID" value="CAH3018696.1"/>
    <property type="molecule type" value="Genomic_DNA"/>
</dbReference>
<dbReference type="PANTHER" id="PTHR47968">
    <property type="entry name" value="CENTROMERE PROTEIN E"/>
    <property type="match status" value="1"/>
</dbReference>
<evidence type="ECO:0000256" key="3">
    <source>
        <dbReference type="ARBA" id="ARBA00022701"/>
    </source>
</evidence>